<evidence type="ECO:0000313" key="3">
    <source>
        <dbReference type="Proteomes" id="UP000054485"/>
    </source>
</evidence>
<feature type="chain" id="PRO_5002219765" description="Secreted protein" evidence="1">
    <location>
        <begin position="25"/>
        <end position="158"/>
    </location>
</feature>
<name>A0A0D0BU51_9AGAM</name>
<keyword evidence="3" id="KW-1185">Reference proteome</keyword>
<sequence length="158" mass="17910">MGRFATSSTTIAIITFLASWSGWQHEAPGTIKSQKYRGSHHRMLVSCVTSACHYRGSSLVRPQDFQCAVSDPFSVFGHHIIKVMVSAKYVYGALNDQPPVFVEWVGQRTEKHKRVFTAWDYHGGRMQHPALYLIWKLSLCFTRSPPRSVLKRVEGLGN</sequence>
<dbReference type="Proteomes" id="UP000054485">
    <property type="component" value="Unassembled WGS sequence"/>
</dbReference>
<reference evidence="2 3" key="1">
    <citation type="submission" date="2014-04" db="EMBL/GenBank/DDBJ databases">
        <authorList>
            <consortium name="DOE Joint Genome Institute"/>
            <person name="Kuo A."/>
            <person name="Ruytinx J."/>
            <person name="Rineau F."/>
            <person name="Colpaert J."/>
            <person name="Kohler A."/>
            <person name="Nagy L.G."/>
            <person name="Floudas D."/>
            <person name="Copeland A."/>
            <person name="Barry K.W."/>
            <person name="Cichocki N."/>
            <person name="Veneault-Fourrey C."/>
            <person name="LaButti K."/>
            <person name="Lindquist E.A."/>
            <person name="Lipzen A."/>
            <person name="Lundell T."/>
            <person name="Morin E."/>
            <person name="Murat C."/>
            <person name="Sun H."/>
            <person name="Tunlid A."/>
            <person name="Henrissat B."/>
            <person name="Grigoriev I.V."/>
            <person name="Hibbett D.S."/>
            <person name="Martin F."/>
            <person name="Nordberg H.P."/>
            <person name="Cantor M.N."/>
            <person name="Hua S.X."/>
        </authorList>
    </citation>
    <scope>NUCLEOTIDE SEQUENCE [LARGE SCALE GENOMIC DNA]</scope>
    <source>
        <strain evidence="2 3">UH-Slu-Lm8-n1</strain>
    </source>
</reference>
<proteinExistence type="predicted"/>
<dbReference type="EMBL" id="KN835157">
    <property type="protein sequence ID" value="KIK46578.1"/>
    <property type="molecule type" value="Genomic_DNA"/>
</dbReference>
<dbReference type="InParanoid" id="A0A0D0BU51"/>
<reference evidence="3" key="2">
    <citation type="submission" date="2015-01" db="EMBL/GenBank/DDBJ databases">
        <title>Evolutionary Origins and Diversification of the Mycorrhizal Mutualists.</title>
        <authorList>
            <consortium name="DOE Joint Genome Institute"/>
            <consortium name="Mycorrhizal Genomics Consortium"/>
            <person name="Kohler A."/>
            <person name="Kuo A."/>
            <person name="Nagy L.G."/>
            <person name="Floudas D."/>
            <person name="Copeland A."/>
            <person name="Barry K.W."/>
            <person name="Cichocki N."/>
            <person name="Veneault-Fourrey C."/>
            <person name="LaButti K."/>
            <person name="Lindquist E.A."/>
            <person name="Lipzen A."/>
            <person name="Lundell T."/>
            <person name="Morin E."/>
            <person name="Murat C."/>
            <person name="Riley R."/>
            <person name="Ohm R."/>
            <person name="Sun H."/>
            <person name="Tunlid A."/>
            <person name="Henrissat B."/>
            <person name="Grigoriev I.V."/>
            <person name="Hibbett D.S."/>
            <person name="Martin F."/>
        </authorList>
    </citation>
    <scope>NUCLEOTIDE SEQUENCE [LARGE SCALE GENOMIC DNA]</scope>
    <source>
        <strain evidence="3">UH-Slu-Lm8-n1</strain>
    </source>
</reference>
<accession>A0A0D0BU51</accession>
<feature type="signal peptide" evidence="1">
    <location>
        <begin position="1"/>
        <end position="24"/>
    </location>
</feature>
<keyword evidence="1" id="KW-0732">Signal</keyword>
<dbReference type="HOGENOM" id="CLU_1670552_0_0_1"/>
<evidence type="ECO:0000313" key="2">
    <source>
        <dbReference type="EMBL" id="KIK46578.1"/>
    </source>
</evidence>
<dbReference type="AlphaFoldDB" id="A0A0D0BU51"/>
<evidence type="ECO:0008006" key="4">
    <source>
        <dbReference type="Google" id="ProtNLM"/>
    </source>
</evidence>
<dbReference type="OrthoDB" id="10465025at2759"/>
<gene>
    <name evidence="2" type="ORF">CY34DRAFT_390841</name>
</gene>
<organism evidence="2 3">
    <name type="scientific">Suillus luteus UH-Slu-Lm8-n1</name>
    <dbReference type="NCBI Taxonomy" id="930992"/>
    <lineage>
        <taxon>Eukaryota</taxon>
        <taxon>Fungi</taxon>
        <taxon>Dikarya</taxon>
        <taxon>Basidiomycota</taxon>
        <taxon>Agaricomycotina</taxon>
        <taxon>Agaricomycetes</taxon>
        <taxon>Agaricomycetidae</taxon>
        <taxon>Boletales</taxon>
        <taxon>Suillineae</taxon>
        <taxon>Suillaceae</taxon>
        <taxon>Suillus</taxon>
    </lineage>
</organism>
<evidence type="ECO:0000256" key="1">
    <source>
        <dbReference type="SAM" id="SignalP"/>
    </source>
</evidence>
<protein>
    <recommendedName>
        <fullName evidence="4">Secreted protein</fullName>
    </recommendedName>
</protein>